<comment type="caution">
    <text evidence="1">The sequence shown here is derived from an EMBL/GenBank/DDBJ whole genome shotgun (WGS) entry which is preliminary data.</text>
</comment>
<accession>A0A0G1WF02</accession>
<name>A0A0G1WF02_9BACT</name>
<dbReference type="EMBL" id="LCQO01000038">
    <property type="protein sequence ID" value="KKW17376.1"/>
    <property type="molecule type" value="Genomic_DNA"/>
</dbReference>
<reference evidence="1 2" key="1">
    <citation type="journal article" date="2015" name="Nature">
        <title>rRNA introns, odd ribosomes, and small enigmatic genomes across a large radiation of phyla.</title>
        <authorList>
            <person name="Brown C.T."/>
            <person name="Hug L.A."/>
            <person name="Thomas B.C."/>
            <person name="Sharon I."/>
            <person name="Castelle C.J."/>
            <person name="Singh A."/>
            <person name="Wilkins M.J."/>
            <person name="Williams K.H."/>
            <person name="Banfield J.F."/>
        </authorList>
    </citation>
    <scope>NUCLEOTIDE SEQUENCE [LARGE SCALE GENOMIC DNA]</scope>
</reference>
<proteinExistence type="predicted"/>
<evidence type="ECO:0000313" key="1">
    <source>
        <dbReference type="EMBL" id="KKW17376.1"/>
    </source>
</evidence>
<dbReference type="Proteomes" id="UP000034057">
    <property type="component" value="Unassembled WGS sequence"/>
</dbReference>
<dbReference type="AlphaFoldDB" id="A0A0G1WF02"/>
<evidence type="ECO:0000313" key="2">
    <source>
        <dbReference type="Proteomes" id="UP000034057"/>
    </source>
</evidence>
<gene>
    <name evidence="1" type="ORF">UY59_C0038G0013</name>
</gene>
<organism evidence="1 2">
    <name type="scientific">Candidatus Kaiserbacteria bacterium GW2011_GWA1_50_28</name>
    <dbReference type="NCBI Taxonomy" id="1618668"/>
    <lineage>
        <taxon>Bacteria</taxon>
        <taxon>Candidatus Kaiseribacteriota</taxon>
    </lineage>
</organism>
<protein>
    <submittedName>
        <fullName evidence="1">Uncharacterized protein</fullName>
    </submittedName>
</protein>
<sequence>MITSGLLRRPIAIALPLIFTASTISLKRLRASVVEIVLMPEVYKMYISCQVACAGNSKMNRCR</sequence>